<dbReference type="GO" id="GO:0005886">
    <property type="term" value="C:plasma membrane"/>
    <property type="evidence" value="ECO:0007669"/>
    <property type="project" value="TreeGrafter"/>
</dbReference>
<dbReference type="PANTHER" id="PTHR12736">
    <property type="entry name" value="LANC-LIKE PROTEIN"/>
    <property type="match status" value="1"/>
</dbReference>
<sequence length="396" mass="45423">MINGYLIRISIFFLMGNIYKIIDYILDKTLKHDFDAAGYINGSSSKLIFLSNYYKNFESNEKVLKEIYSIRKNLLTAIENNSIPNLTLSYGLSGVLFSLEYSYDLIGDNSEIELDKDFCDFLILECTNMLYENNFDLLTGGIGILNFLIDNHIEFLDSNAIDKVLSALVEKQTNGIWLSKKDTKKINLGLSHGYISIVIVLLKIHNFFPEKKIEELLTNTLDMTLAFKNNKDANSCFPNFVNNDGLKTNKSSRLAWCYGDLGISLLFFLAGKNLSNDFYLEQGKEIIKKINERKDLKQNLIYDASFCHGASGVAHILNKLLYEYNIPELNPLYDYWIKMTIEMMETNKLLSYEPQDDNIEFVENYGLLNGYCGIGMVLIDYITRNKNLSWSNPLLV</sequence>
<dbReference type="InterPro" id="IPR007822">
    <property type="entry name" value="LANC-like"/>
</dbReference>
<dbReference type="SMART" id="SM01260">
    <property type="entry name" value="LANC_like"/>
    <property type="match status" value="1"/>
</dbReference>
<gene>
    <name evidence="2" type="ORF">SAMN05660493_00811</name>
</gene>
<feature type="binding site" evidence="1">
    <location>
        <position position="307"/>
    </location>
    <ligand>
        <name>Zn(2+)</name>
        <dbReference type="ChEBI" id="CHEBI:29105"/>
    </ligand>
</feature>
<keyword evidence="3" id="KW-1185">Reference proteome</keyword>
<feature type="binding site" evidence="1">
    <location>
        <position position="257"/>
    </location>
    <ligand>
        <name>Zn(2+)</name>
        <dbReference type="ChEBI" id="CHEBI:29105"/>
    </ligand>
</feature>
<dbReference type="Proteomes" id="UP000187261">
    <property type="component" value="Unassembled WGS sequence"/>
</dbReference>
<dbReference type="Pfam" id="PF05147">
    <property type="entry name" value="LANC_like"/>
    <property type="match status" value="1"/>
</dbReference>
<dbReference type="AlphaFoldDB" id="A0A1U7PT85"/>
<dbReference type="STRING" id="1121284.SAMN05660493_00811"/>
<dbReference type="GO" id="GO:0046872">
    <property type="term" value="F:metal ion binding"/>
    <property type="evidence" value="ECO:0007669"/>
    <property type="project" value="UniProtKB-KW"/>
</dbReference>
<keyword evidence="1" id="KW-0862">Zinc</keyword>
<reference evidence="3" key="1">
    <citation type="submission" date="2016-10" db="EMBL/GenBank/DDBJ databases">
        <authorList>
            <person name="Varghese N."/>
            <person name="Submissions S."/>
        </authorList>
    </citation>
    <scope>NUCLEOTIDE SEQUENCE [LARGE SCALE GENOMIC DNA]</scope>
    <source>
        <strain evidence="3">DSM 19482</strain>
    </source>
</reference>
<dbReference type="PRINTS" id="PR01950">
    <property type="entry name" value="LANCSUPER"/>
</dbReference>
<proteinExistence type="predicted"/>
<organism evidence="2 3">
    <name type="scientific">Epilithonimonas bovis DSM 19482</name>
    <dbReference type="NCBI Taxonomy" id="1121284"/>
    <lineage>
        <taxon>Bacteria</taxon>
        <taxon>Pseudomonadati</taxon>
        <taxon>Bacteroidota</taxon>
        <taxon>Flavobacteriia</taxon>
        <taxon>Flavobacteriales</taxon>
        <taxon>Weeksellaceae</taxon>
        <taxon>Chryseobacterium group</taxon>
        <taxon>Epilithonimonas</taxon>
    </lineage>
</organism>
<keyword evidence="1" id="KW-0479">Metal-binding</keyword>
<evidence type="ECO:0000313" key="3">
    <source>
        <dbReference type="Proteomes" id="UP000187261"/>
    </source>
</evidence>
<evidence type="ECO:0000256" key="1">
    <source>
        <dbReference type="PIRSR" id="PIRSR607822-1"/>
    </source>
</evidence>
<dbReference type="EMBL" id="FTPU01000006">
    <property type="protein sequence ID" value="SIT96139.1"/>
    <property type="molecule type" value="Genomic_DNA"/>
</dbReference>
<protein>
    <submittedName>
        <fullName evidence="2">Lanthionine synthetase C-like protein</fullName>
    </submittedName>
</protein>
<dbReference type="Gene3D" id="1.50.10.20">
    <property type="match status" value="1"/>
</dbReference>
<dbReference type="GO" id="GO:0031179">
    <property type="term" value="P:peptide modification"/>
    <property type="evidence" value="ECO:0007669"/>
    <property type="project" value="InterPro"/>
</dbReference>
<evidence type="ECO:0000313" key="2">
    <source>
        <dbReference type="EMBL" id="SIT96139.1"/>
    </source>
</evidence>
<name>A0A1U7PT85_9FLAO</name>
<feature type="binding site" evidence="1">
    <location>
        <position position="308"/>
    </location>
    <ligand>
        <name>Zn(2+)</name>
        <dbReference type="ChEBI" id="CHEBI:29105"/>
    </ligand>
</feature>
<accession>A0A1U7PT85</accession>
<dbReference type="SUPFAM" id="SSF158745">
    <property type="entry name" value="LanC-like"/>
    <property type="match status" value="1"/>
</dbReference>
<dbReference type="PANTHER" id="PTHR12736:SF7">
    <property type="entry name" value="LANC-LIKE PROTEIN 3"/>
    <property type="match status" value="1"/>
</dbReference>